<organism evidence="5 6">
    <name type="scientific">Pyrenophora tritici-repentis (strain Pt-1C-BFP)</name>
    <name type="common">Wheat tan spot fungus</name>
    <name type="synonym">Drechslera tritici-repentis</name>
    <dbReference type="NCBI Taxonomy" id="426418"/>
    <lineage>
        <taxon>Eukaryota</taxon>
        <taxon>Fungi</taxon>
        <taxon>Dikarya</taxon>
        <taxon>Ascomycota</taxon>
        <taxon>Pezizomycotina</taxon>
        <taxon>Dothideomycetes</taxon>
        <taxon>Pleosporomycetidae</taxon>
        <taxon>Pleosporales</taxon>
        <taxon>Pleosporineae</taxon>
        <taxon>Pleosporaceae</taxon>
        <taxon>Pyrenophora</taxon>
    </lineage>
</organism>
<keyword evidence="1" id="KW-0677">Repeat</keyword>
<evidence type="ECO:0000256" key="1">
    <source>
        <dbReference type="ARBA" id="ARBA00022737"/>
    </source>
</evidence>
<dbReference type="InterPro" id="IPR011990">
    <property type="entry name" value="TPR-like_helical_dom_sf"/>
</dbReference>
<gene>
    <name evidence="5" type="ORF">PTRG_04997</name>
</gene>
<dbReference type="Pfam" id="PF13812">
    <property type="entry name" value="PPR_3"/>
    <property type="match status" value="1"/>
</dbReference>
<name>B2W3E7_PYRTR</name>
<reference evidence="6" key="1">
    <citation type="journal article" date="2013" name="G3 (Bethesda)">
        <title>Comparative genomics of a plant-pathogenic fungus, Pyrenophora tritici-repentis, reveals transduplication and the impact of repeat elements on pathogenicity and population divergence.</title>
        <authorList>
            <person name="Manning V.A."/>
            <person name="Pandelova I."/>
            <person name="Dhillon B."/>
            <person name="Wilhelm L.J."/>
            <person name="Goodwin S.B."/>
            <person name="Berlin A.M."/>
            <person name="Figueroa M."/>
            <person name="Freitag M."/>
            <person name="Hane J.K."/>
            <person name="Henrissat B."/>
            <person name="Holman W.H."/>
            <person name="Kodira C.D."/>
            <person name="Martin J."/>
            <person name="Oliver R.P."/>
            <person name="Robbertse B."/>
            <person name="Schackwitz W."/>
            <person name="Schwartz D.C."/>
            <person name="Spatafora J.W."/>
            <person name="Turgeon B.G."/>
            <person name="Yandava C."/>
            <person name="Young S."/>
            <person name="Zhou S."/>
            <person name="Zeng Q."/>
            <person name="Grigoriev I.V."/>
            <person name="Ma L.-J."/>
            <person name="Ciuffetti L.M."/>
        </authorList>
    </citation>
    <scope>NUCLEOTIDE SEQUENCE [LARGE SCALE GENOMIC DNA]</scope>
    <source>
        <strain evidence="6">Pt-1C-BFP</strain>
    </source>
</reference>
<feature type="domain" description="Pentatricopeptide repeat-containing protein-mitochondrial" evidence="4">
    <location>
        <begin position="197"/>
        <end position="331"/>
    </location>
</feature>
<dbReference type="PROSITE" id="PS51375">
    <property type="entry name" value="PPR"/>
    <property type="match status" value="1"/>
</dbReference>
<dbReference type="InParanoid" id="B2W3E7"/>
<evidence type="ECO:0000256" key="2">
    <source>
        <dbReference type="PROSITE-ProRule" id="PRU00708"/>
    </source>
</evidence>
<dbReference type="InterPro" id="IPR057027">
    <property type="entry name" value="TPR_mt"/>
</dbReference>
<evidence type="ECO:0000313" key="5">
    <source>
        <dbReference type="EMBL" id="EDU47904.1"/>
    </source>
</evidence>
<dbReference type="Gene3D" id="1.25.40.10">
    <property type="entry name" value="Tetratricopeptide repeat domain"/>
    <property type="match status" value="3"/>
</dbReference>
<sequence length="483" mass="53649">MYTAILHSFAECTNGTAGKVRKVLEEMGFWIDTDGSVSGRPKIELDARACECVLEVLAVHPDYLLRADILEYMKSRWLALSDRARNFVVAGMLRERHFEHALSALEDMVKNNIRVESWLFEKAMWMLLEFGEAEEAFYVLNLRADAQSRSNATAPSKLSDALWGALLDAAAQANLYHETNMVWTTQVQPGYLKPATGACLSVLTTASRHGDVQLATDVFRVLTERDTTITTHQYEMLINTYLKANDLSAALSVILIMVDANLKVDEGTCHPLYWHLFTQKHGGDSLPMQAFILLQDFEAAGRKVPTAAVNACMQASIALDRLEEAVEMYKALHTVSHAGPNTNTFNILFRGCRRQLRKELAMFFANEMMQLGCKPDRLTYDRLILVCLECGDLDGALLYYEEMTSVNLTGTNKGLQGDERAVGLLKAYKEGVDEPLPSVEKAVIDRVESGLVPIVAATSEDMSSAAVEDQHVSRELDPPGGRS</sequence>
<feature type="compositionally biased region" description="Basic and acidic residues" evidence="3">
    <location>
        <begin position="468"/>
        <end position="477"/>
    </location>
</feature>
<dbReference type="InterPro" id="IPR002885">
    <property type="entry name" value="PPR_rpt"/>
</dbReference>
<evidence type="ECO:0000313" key="6">
    <source>
        <dbReference type="Proteomes" id="UP000001471"/>
    </source>
</evidence>
<dbReference type="PANTHER" id="PTHR47941">
    <property type="entry name" value="PENTATRICOPEPTIDE REPEAT-CONTAINING PROTEIN 3, MITOCHONDRIAL"/>
    <property type="match status" value="1"/>
</dbReference>
<dbReference type="STRING" id="426418.B2W3E7"/>
<accession>B2W3E7</accession>
<evidence type="ECO:0000259" key="4">
    <source>
        <dbReference type="Pfam" id="PF23276"/>
    </source>
</evidence>
<dbReference type="Pfam" id="PF23276">
    <property type="entry name" value="TPR_24"/>
    <property type="match status" value="1"/>
</dbReference>
<dbReference type="Proteomes" id="UP000001471">
    <property type="component" value="Unassembled WGS sequence"/>
</dbReference>
<evidence type="ECO:0000256" key="3">
    <source>
        <dbReference type="SAM" id="MobiDB-lite"/>
    </source>
</evidence>
<proteinExistence type="predicted"/>
<dbReference type="AlphaFoldDB" id="B2W3E7"/>
<feature type="region of interest" description="Disordered" evidence="3">
    <location>
        <begin position="461"/>
        <end position="483"/>
    </location>
</feature>
<dbReference type="EMBL" id="DS231618">
    <property type="protein sequence ID" value="EDU47904.1"/>
    <property type="molecule type" value="Genomic_DNA"/>
</dbReference>
<protein>
    <submittedName>
        <fullName evidence="5">Pentatricopeptide repeat protein</fullName>
    </submittedName>
</protein>
<feature type="repeat" description="PPR" evidence="2">
    <location>
        <begin position="341"/>
        <end position="375"/>
    </location>
</feature>
<dbReference type="OMA" id="TTHHYEL"/>
<dbReference type="HOGENOM" id="CLU_008514_1_0_1"/>
<dbReference type="eggNOG" id="KOG4197">
    <property type="taxonomic scope" value="Eukaryota"/>
</dbReference>
<dbReference type="OrthoDB" id="747253at2759"/>